<organism evidence="3">
    <name type="scientific">Hydatigena taeniaeformis</name>
    <name type="common">Feline tapeworm</name>
    <name type="synonym">Taenia taeniaeformis</name>
    <dbReference type="NCBI Taxonomy" id="6205"/>
    <lineage>
        <taxon>Eukaryota</taxon>
        <taxon>Metazoa</taxon>
        <taxon>Spiralia</taxon>
        <taxon>Lophotrochozoa</taxon>
        <taxon>Platyhelminthes</taxon>
        <taxon>Cestoda</taxon>
        <taxon>Eucestoda</taxon>
        <taxon>Cyclophyllidea</taxon>
        <taxon>Taeniidae</taxon>
        <taxon>Hydatigera</taxon>
    </lineage>
</organism>
<dbReference type="GO" id="GO:0003735">
    <property type="term" value="F:structural constituent of ribosome"/>
    <property type="evidence" value="ECO:0007669"/>
    <property type="project" value="TreeGrafter"/>
</dbReference>
<sequence>MEERIGEEKPLPKLPTVPVKLLKRRKQKNRDVIKQQRIRSREIRRRAHERRKVFHRPAHFISVSVCIFTPCVKGARKEARDKARIARELKLKPPVAGPVRLGIVIRVHGDRGLSADSLKVLEILNLNIPNSAVFVKTSEAMLEVLTLVRPYIVWGYADLATVRNLIFKRGKTKVGGKVRSIDNTLVESKLGSLGILCIEDIIHELVTLGPHLRDVLGFLCPFTLRRPIGGWGRHLKKSQHPFNRLVGNRDEMIGELIYKMV</sequence>
<dbReference type="Proteomes" id="UP000274429">
    <property type="component" value="Unassembled WGS sequence"/>
</dbReference>
<dbReference type="CDD" id="cd01657">
    <property type="entry name" value="Ribosomal_L7_archeal_euk"/>
    <property type="match status" value="1"/>
</dbReference>
<evidence type="ECO:0000313" key="2">
    <source>
        <dbReference type="Proteomes" id="UP000274429"/>
    </source>
</evidence>
<protein>
    <submittedName>
        <fullName evidence="3">Ribosomal_L30 domain-containing protein</fullName>
    </submittedName>
</protein>
<dbReference type="AlphaFoldDB" id="A0A0R3WI00"/>
<dbReference type="Gene3D" id="3.30.1390.20">
    <property type="entry name" value="Ribosomal protein L30, ferredoxin-like fold domain"/>
    <property type="match status" value="1"/>
</dbReference>
<reference evidence="3" key="1">
    <citation type="submission" date="2017-02" db="UniProtKB">
        <authorList>
            <consortium name="WormBaseParasite"/>
        </authorList>
    </citation>
    <scope>IDENTIFICATION</scope>
</reference>
<dbReference type="GO" id="GO:0003723">
    <property type="term" value="F:RNA binding"/>
    <property type="evidence" value="ECO:0007669"/>
    <property type="project" value="TreeGrafter"/>
</dbReference>
<dbReference type="OrthoDB" id="28644at2759"/>
<dbReference type="InterPro" id="IPR039699">
    <property type="entry name" value="Ribosomal_uL30"/>
</dbReference>
<gene>
    <name evidence="1" type="ORF">TTAC_LOCUS195</name>
</gene>
<dbReference type="GO" id="GO:0000463">
    <property type="term" value="P:maturation of LSU-rRNA from tricistronic rRNA transcript (SSU-rRNA, 5.8S rRNA, LSU-rRNA)"/>
    <property type="evidence" value="ECO:0007669"/>
    <property type="project" value="TreeGrafter"/>
</dbReference>
<dbReference type="EMBL" id="UYWX01000013">
    <property type="protein sequence ID" value="VDM16057.1"/>
    <property type="molecule type" value="Genomic_DNA"/>
</dbReference>
<name>A0A0R3WI00_HYDTA</name>
<dbReference type="Gene3D" id="1.10.15.30">
    <property type="match status" value="1"/>
</dbReference>
<dbReference type="GO" id="GO:0022625">
    <property type="term" value="C:cytosolic large ribosomal subunit"/>
    <property type="evidence" value="ECO:0007669"/>
    <property type="project" value="TreeGrafter"/>
</dbReference>
<reference evidence="1 2" key="2">
    <citation type="submission" date="2018-11" db="EMBL/GenBank/DDBJ databases">
        <authorList>
            <consortium name="Pathogen Informatics"/>
        </authorList>
    </citation>
    <scope>NUCLEOTIDE SEQUENCE [LARGE SCALE GENOMIC DNA]</scope>
</reference>
<proteinExistence type="predicted"/>
<dbReference type="InterPro" id="IPR036919">
    <property type="entry name" value="Ribo_uL30_ferredoxin-like_sf"/>
</dbReference>
<dbReference type="STRING" id="6205.A0A0R3WI00"/>
<dbReference type="PANTHER" id="PTHR11524">
    <property type="entry name" value="60S RIBOSOMAL PROTEIN L7"/>
    <property type="match status" value="1"/>
</dbReference>
<keyword evidence="2" id="KW-1185">Reference proteome</keyword>
<evidence type="ECO:0000313" key="1">
    <source>
        <dbReference type="EMBL" id="VDM16057.1"/>
    </source>
</evidence>
<evidence type="ECO:0000313" key="3">
    <source>
        <dbReference type="WBParaSite" id="TTAC_0000019401-mRNA-1"/>
    </source>
</evidence>
<dbReference type="WBParaSite" id="TTAC_0000019401-mRNA-1">
    <property type="protein sequence ID" value="TTAC_0000019401-mRNA-1"/>
    <property type="gene ID" value="TTAC_0000019401"/>
</dbReference>
<dbReference type="SUPFAM" id="SSF55129">
    <property type="entry name" value="Ribosomal protein L30p/L7e"/>
    <property type="match status" value="1"/>
</dbReference>
<dbReference type="InterPro" id="IPR035808">
    <property type="entry name" value="Ribosomal_uL30_euk_arc"/>
</dbReference>
<dbReference type="PANTHER" id="PTHR11524:SF58">
    <property type="entry name" value="IP16805P"/>
    <property type="match status" value="1"/>
</dbReference>
<accession>A0A0R3WI00</accession>